<proteinExistence type="inferred from homology"/>
<dbReference type="PANTHER" id="PTHR30535:SF34">
    <property type="entry name" value="MOLYBDATE-BINDING PROTEIN MOLA"/>
    <property type="match status" value="1"/>
</dbReference>
<dbReference type="PANTHER" id="PTHR30535">
    <property type="entry name" value="VITAMIN B12-BINDING PROTEIN"/>
    <property type="match status" value="1"/>
</dbReference>
<feature type="domain" description="Fe/B12 periplasmic-binding" evidence="2">
    <location>
        <begin position="74"/>
        <end position="347"/>
    </location>
</feature>
<evidence type="ECO:0000256" key="1">
    <source>
        <dbReference type="ARBA" id="ARBA00008814"/>
    </source>
</evidence>
<gene>
    <name evidence="3" type="ORF">B7C62_28930</name>
</gene>
<dbReference type="SUPFAM" id="SSF53807">
    <property type="entry name" value="Helical backbone' metal receptor"/>
    <property type="match status" value="1"/>
</dbReference>
<dbReference type="Proteomes" id="UP000192251">
    <property type="component" value="Chromosome"/>
</dbReference>
<dbReference type="InterPro" id="IPR050902">
    <property type="entry name" value="ABC_Transporter_SBP"/>
</dbReference>
<accession>A0ABC8BZK9</accession>
<dbReference type="KEGG" id="kab:B7C62_28930"/>
<protein>
    <submittedName>
        <fullName evidence="3">ABC transporter substrate-binding protein</fullName>
    </submittedName>
</protein>
<evidence type="ECO:0000313" key="3">
    <source>
        <dbReference type="EMBL" id="ARF75842.1"/>
    </source>
</evidence>
<name>A0ABC8BZK9_9ACTN</name>
<evidence type="ECO:0000313" key="4">
    <source>
        <dbReference type="Proteomes" id="UP000192251"/>
    </source>
</evidence>
<dbReference type="PROSITE" id="PS50983">
    <property type="entry name" value="FE_B12_PBP"/>
    <property type="match status" value="1"/>
</dbReference>
<evidence type="ECO:0000259" key="2">
    <source>
        <dbReference type="PROSITE" id="PS50983"/>
    </source>
</evidence>
<comment type="similarity">
    <text evidence="1">Belongs to the bacterial solute-binding protein 8 family.</text>
</comment>
<dbReference type="AlphaFoldDB" id="A0ABC8BZK9"/>
<reference evidence="3 4" key="1">
    <citation type="submission" date="2017-04" db="EMBL/GenBank/DDBJ databases">
        <title>The complete genome sequence of Streptomyces albolongus YIM 101047, the producer of novel bafilomycins and novel odoriferous sesquiterpenoids.</title>
        <authorList>
            <person name="Yin M."/>
            <person name="Jiang Y."/>
        </authorList>
    </citation>
    <scope>NUCLEOTIDE SEQUENCE [LARGE SCALE GENOMIC DNA]</scope>
    <source>
        <strain evidence="3 4">YIM 101047</strain>
    </source>
</reference>
<dbReference type="Gene3D" id="3.40.50.1980">
    <property type="entry name" value="Nitrogenase molybdenum iron protein domain"/>
    <property type="match status" value="2"/>
</dbReference>
<organism evidence="3 4">
    <name type="scientific">Kitasatospora albolonga</name>
    <dbReference type="NCBI Taxonomy" id="68173"/>
    <lineage>
        <taxon>Bacteria</taxon>
        <taxon>Bacillati</taxon>
        <taxon>Actinomycetota</taxon>
        <taxon>Actinomycetes</taxon>
        <taxon>Kitasatosporales</taxon>
        <taxon>Streptomycetaceae</taxon>
        <taxon>Kitasatospora</taxon>
    </lineage>
</organism>
<dbReference type="InterPro" id="IPR002491">
    <property type="entry name" value="ABC_transptr_periplasmic_BD"/>
</dbReference>
<sequence length="351" mass="36905">MFQPHPDRPSPRRGLTAVPNRPRAAVLSTLVALAAVGVTGCGGTDAGSRQESGASRITFESCSRTVELDRVPERVVITTDAIADTLFALGVGDRIVAKTRGESAPAPELKDRLAALPSLGTRNPSVEALVAAKPDLLITDQVEKVSGKLGSPSIAELKKLGIATYVVGGGCAADLRSDTSGLDALDTDIQQLGTIFGVKADARKLADKLRGSLDDVRRRTAQEPRQEVAEISQVAGQLYVTSGGLSNDVLQRAGGKNVFADLPGQFAPVSPEQVVARNPRAIIVDNFTATTKGRNEAVAFLNRTFPTVDAVKEGRVLVIDAAKTGARGSTRPVEGVTEIARFLHPGAFRTQ</sequence>
<dbReference type="Pfam" id="PF01497">
    <property type="entry name" value="Peripla_BP_2"/>
    <property type="match status" value="1"/>
</dbReference>
<dbReference type="EMBL" id="CP020563">
    <property type="protein sequence ID" value="ARF75842.1"/>
    <property type="molecule type" value="Genomic_DNA"/>
</dbReference>
<keyword evidence="4" id="KW-1185">Reference proteome</keyword>